<accession>A0A239HRZ1</accession>
<keyword evidence="3" id="KW-1185">Reference proteome</keyword>
<keyword evidence="1" id="KW-0472">Membrane</keyword>
<dbReference type="RefSeq" id="WP_089356191.1">
    <property type="nucleotide sequence ID" value="NZ_FZPD01000002.1"/>
</dbReference>
<proteinExistence type="predicted"/>
<dbReference type="SUPFAM" id="SSF47384">
    <property type="entry name" value="Homodimeric domain of signal transducing histidine kinase"/>
    <property type="match status" value="1"/>
</dbReference>
<name>A0A239HRZ1_EKHLU</name>
<feature type="transmembrane region" description="Helical" evidence="1">
    <location>
        <begin position="49"/>
        <end position="67"/>
    </location>
</feature>
<dbReference type="Proteomes" id="UP000198393">
    <property type="component" value="Unassembled WGS sequence"/>
</dbReference>
<feature type="transmembrane region" description="Helical" evidence="1">
    <location>
        <begin position="21"/>
        <end position="43"/>
    </location>
</feature>
<protein>
    <submittedName>
        <fullName evidence="2">Uncharacterized protein</fullName>
    </submittedName>
</protein>
<feature type="transmembrane region" description="Helical" evidence="1">
    <location>
        <begin position="74"/>
        <end position="92"/>
    </location>
</feature>
<gene>
    <name evidence="2" type="ORF">SAMN05421640_1457</name>
</gene>
<keyword evidence="1" id="KW-0812">Transmembrane</keyword>
<dbReference type="OrthoDB" id="9124519at2"/>
<dbReference type="GO" id="GO:0000155">
    <property type="term" value="F:phosphorelay sensor kinase activity"/>
    <property type="evidence" value="ECO:0007669"/>
    <property type="project" value="InterPro"/>
</dbReference>
<dbReference type="Gene3D" id="1.10.287.130">
    <property type="match status" value="1"/>
</dbReference>
<feature type="transmembrane region" description="Helical" evidence="1">
    <location>
        <begin position="98"/>
        <end position="117"/>
    </location>
</feature>
<keyword evidence="1" id="KW-1133">Transmembrane helix</keyword>
<feature type="transmembrane region" description="Helical" evidence="1">
    <location>
        <begin position="154"/>
        <end position="179"/>
    </location>
</feature>
<dbReference type="EMBL" id="FZPD01000002">
    <property type="protein sequence ID" value="SNS83838.1"/>
    <property type="molecule type" value="Genomic_DNA"/>
</dbReference>
<sequence>MRELFKDWLLKDYNVPKSEGVQFITILMLTILIGMLAIGEYLVDLKATTLPLILSLFGANLILLGAAKRFGKSVIVGNLQLFVLYLMFQLTFITLPNVFHVIIYWMPTIPLLAFMFGNLRTSHIWLVIILITLVLDTVYGNSVMGQSYTAEIPYMPYAFAASIFTITFVACFSLLHNLLGRSYSRLRSKNREVVTLIGQLKEMNDSLEKIVKERTKDIELQNKKLKRYAFMNSHLVRAPLANILGAVNHLDSSCDSSERTELLNIVKVSANSLDDVIKEVGKSLSEKDN</sequence>
<evidence type="ECO:0000256" key="1">
    <source>
        <dbReference type="SAM" id="Phobius"/>
    </source>
</evidence>
<dbReference type="InterPro" id="IPR036097">
    <property type="entry name" value="HisK_dim/P_sf"/>
</dbReference>
<evidence type="ECO:0000313" key="3">
    <source>
        <dbReference type="Proteomes" id="UP000198393"/>
    </source>
</evidence>
<reference evidence="2 3" key="1">
    <citation type="submission" date="2017-06" db="EMBL/GenBank/DDBJ databases">
        <authorList>
            <person name="Kim H.J."/>
            <person name="Triplett B.A."/>
        </authorList>
    </citation>
    <scope>NUCLEOTIDE SEQUENCE [LARGE SCALE GENOMIC DNA]</scope>
    <source>
        <strain evidence="2 3">DSM 19307</strain>
    </source>
</reference>
<dbReference type="AlphaFoldDB" id="A0A239HRZ1"/>
<feature type="transmembrane region" description="Helical" evidence="1">
    <location>
        <begin position="124"/>
        <end position="142"/>
    </location>
</feature>
<organism evidence="2 3">
    <name type="scientific">Ekhidna lutea</name>
    <dbReference type="NCBI Taxonomy" id="447679"/>
    <lineage>
        <taxon>Bacteria</taxon>
        <taxon>Pseudomonadati</taxon>
        <taxon>Bacteroidota</taxon>
        <taxon>Cytophagia</taxon>
        <taxon>Cytophagales</taxon>
        <taxon>Reichenbachiellaceae</taxon>
        <taxon>Ekhidna</taxon>
    </lineage>
</organism>
<evidence type="ECO:0000313" key="2">
    <source>
        <dbReference type="EMBL" id="SNS83838.1"/>
    </source>
</evidence>